<evidence type="ECO:0000313" key="4">
    <source>
        <dbReference type="Proteomes" id="UP000029120"/>
    </source>
</evidence>
<dbReference type="Gramene" id="KFK33062">
    <property type="protein sequence ID" value="KFK33062"/>
    <property type="gene ID" value="AALP_AA6G324800"/>
</dbReference>
<evidence type="ECO:0000313" key="3">
    <source>
        <dbReference type="EMBL" id="KFK33062.1"/>
    </source>
</evidence>
<dbReference type="OrthoDB" id="1065039at2759"/>
<feature type="region of interest" description="Disordered" evidence="1">
    <location>
        <begin position="74"/>
        <end position="95"/>
    </location>
</feature>
<proteinExistence type="predicted"/>
<sequence length="113" mass="12047">MSTSHLVILCIIVLSLFPLYESQSKNVGSLDPTLCKEIPKCSVTKGKKCTCCVGSSPKKCYATKQECAAVCKTPAPKANKASPSKADKAPSPKANKKIPTVLDIQDGGRVFYI</sequence>
<feature type="signal peptide" evidence="2">
    <location>
        <begin position="1"/>
        <end position="24"/>
    </location>
</feature>
<accession>A0A087GT60</accession>
<feature type="compositionally biased region" description="Low complexity" evidence="1">
    <location>
        <begin position="74"/>
        <end position="84"/>
    </location>
</feature>
<dbReference type="OMA" id="QFAIFCA"/>
<keyword evidence="4" id="KW-1185">Reference proteome</keyword>
<organism evidence="3 4">
    <name type="scientific">Arabis alpina</name>
    <name type="common">Alpine rock-cress</name>
    <dbReference type="NCBI Taxonomy" id="50452"/>
    <lineage>
        <taxon>Eukaryota</taxon>
        <taxon>Viridiplantae</taxon>
        <taxon>Streptophyta</taxon>
        <taxon>Embryophyta</taxon>
        <taxon>Tracheophyta</taxon>
        <taxon>Spermatophyta</taxon>
        <taxon>Magnoliopsida</taxon>
        <taxon>eudicotyledons</taxon>
        <taxon>Gunneridae</taxon>
        <taxon>Pentapetalae</taxon>
        <taxon>rosids</taxon>
        <taxon>malvids</taxon>
        <taxon>Brassicales</taxon>
        <taxon>Brassicaceae</taxon>
        <taxon>Arabideae</taxon>
        <taxon>Arabis</taxon>
    </lineage>
</organism>
<evidence type="ECO:0000256" key="1">
    <source>
        <dbReference type="SAM" id="MobiDB-lite"/>
    </source>
</evidence>
<name>A0A087GT60_ARAAL</name>
<evidence type="ECO:0000256" key="2">
    <source>
        <dbReference type="SAM" id="SignalP"/>
    </source>
</evidence>
<keyword evidence="2" id="KW-0732">Signal</keyword>
<protein>
    <submittedName>
        <fullName evidence="3">Uncharacterized protein</fullName>
    </submittedName>
</protein>
<dbReference type="EMBL" id="CM002874">
    <property type="protein sequence ID" value="KFK33062.1"/>
    <property type="molecule type" value="Genomic_DNA"/>
</dbReference>
<gene>
    <name evidence="3" type="ordered locus">AALP_Aa6g324800</name>
</gene>
<feature type="chain" id="PRO_5001822397" evidence="2">
    <location>
        <begin position="25"/>
        <end position="113"/>
    </location>
</feature>
<dbReference type="AlphaFoldDB" id="A0A087GT60"/>
<dbReference type="Proteomes" id="UP000029120">
    <property type="component" value="Chromosome 6"/>
</dbReference>
<reference evidence="4" key="1">
    <citation type="journal article" date="2015" name="Nat. Plants">
        <title>Genome expansion of Arabis alpina linked with retrotransposition and reduced symmetric DNA methylation.</title>
        <authorList>
            <person name="Willing E.M."/>
            <person name="Rawat V."/>
            <person name="Mandakova T."/>
            <person name="Maumus F."/>
            <person name="James G.V."/>
            <person name="Nordstroem K.J."/>
            <person name="Becker C."/>
            <person name="Warthmann N."/>
            <person name="Chica C."/>
            <person name="Szarzynska B."/>
            <person name="Zytnicki M."/>
            <person name="Albani M.C."/>
            <person name="Kiefer C."/>
            <person name="Bergonzi S."/>
            <person name="Castaings L."/>
            <person name="Mateos J.L."/>
            <person name="Berns M.C."/>
            <person name="Bujdoso N."/>
            <person name="Piofczyk T."/>
            <person name="de Lorenzo L."/>
            <person name="Barrero-Sicilia C."/>
            <person name="Mateos I."/>
            <person name="Piednoel M."/>
            <person name="Hagmann J."/>
            <person name="Chen-Min-Tao R."/>
            <person name="Iglesias-Fernandez R."/>
            <person name="Schuster S.C."/>
            <person name="Alonso-Blanco C."/>
            <person name="Roudier F."/>
            <person name="Carbonero P."/>
            <person name="Paz-Ares J."/>
            <person name="Davis S.J."/>
            <person name="Pecinka A."/>
            <person name="Quesneville H."/>
            <person name="Colot V."/>
            <person name="Lysak M.A."/>
            <person name="Weigel D."/>
            <person name="Coupland G."/>
            <person name="Schneeberger K."/>
        </authorList>
    </citation>
    <scope>NUCLEOTIDE SEQUENCE [LARGE SCALE GENOMIC DNA]</scope>
    <source>
        <strain evidence="4">cv. Pajares</strain>
    </source>
</reference>